<keyword evidence="3" id="KW-0001">2Fe-2S</keyword>
<dbReference type="NCBIfam" id="TIGR02007">
    <property type="entry name" value="fdx_isc"/>
    <property type="match status" value="1"/>
</dbReference>
<dbReference type="PROSITE" id="PS51085">
    <property type="entry name" value="2FE2S_FER_2"/>
    <property type="match status" value="1"/>
</dbReference>
<dbReference type="GO" id="GO:0140647">
    <property type="term" value="P:P450-containing electron transport chain"/>
    <property type="evidence" value="ECO:0007669"/>
    <property type="project" value="InterPro"/>
</dbReference>
<dbReference type="InterPro" id="IPR001041">
    <property type="entry name" value="2Fe-2S_ferredoxin-type"/>
</dbReference>
<dbReference type="AlphaFoldDB" id="A0A024EFM4"/>
<gene>
    <name evidence="9" type="ORF">OU5_4650</name>
</gene>
<evidence type="ECO:0000256" key="4">
    <source>
        <dbReference type="ARBA" id="ARBA00022723"/>
    </source>
</evidence>
<evidence type="ECO:0000256" key="1">
    <source>
        <dbReference type="ARBA" id="ARBA00010914"/>
    </source>
</evidence>
<dbReference type="Proteomes" id="UP000026913">
    <property type="component" value="Chromosome"/>
</dbReference>
<sequence>MPQVIFLPHEKFCPDGMVVEAEPGISILELAHEHHIEMESACGGVCACTTCHCLIREGFDSLEEADELEEDYLDKAWGLEPHSRLACQAKVGTEDLTVEIPKYSLNHAAEAPH</sequence>
<evidence type="ECO:0000313" key="9">
    <source>
        <dbReference type="EMBL" id="AHZ71729.1"/>
    </source>
</evidence>
<dbReference type="RefSeq" id="WP_010457863.1">
    <property type="nucleotide sequence ID" value="NZ_CP005960.1"/>
</dbReference>
<keyword evidence="5" id="KW-0408">Iron</keyword>
<comment type="similarity">
    <text evidence="1">Belongs to the adrenodoxin/putidaredoxin family.</text>
</comment>
<dbReference type="InterPro" id="IPR011536">
    <property type="entry name" value="Fdx_isc"/>
</dbReference>
<comment type="cofactor">
    <cofactor evidence="7">
        <name>[2Fe-2S] cluster</name>
        <dbReference type="ChEBI" id="CHEBI:190135"/>
    </cofactor>
</comment>
<evidence type="ECO:0000256" key="6">
    <source>
        <dbReference type="ARBA" id="ARBA00023014"/>
    </source>
</evidence>
<evidence type="ECO:0000256" key="3">
    <source>
        <dbReference type="ARBA" id="ARBA00022714"/>
    </source>
</evidence>
<name>A0A024EFM4_9PSED</name>
<evidence type="ECO:0000256" key="5">
    <source>
        <dbReference type="ARBA" id="ARBA00023004"/>
    </source>
</evidence>
<feature type="domain" description="2Fe-2S ferredoxin-type" evidence="8">
    <location>
        <begin position="2"/>
        <end position="104"/>
    </location>
</feature>
<dbReference type="GO" id="GO:0051537">
    <property type="term" value="F:2 iron, 2 sulfur cluster binding"/>
    <property type="evidence" value="ECO:0007669"/>
    <property type="project" value="UniProtKB-KW"/>
</dbReference>
<evidence type="ECO:0000259" key="8">
    <source>
        <dbReference type="PROSITE" id="PS51085"/>
    </source>
</evidence>
<dbReference type="InterPro" id="IPR001055">
    <property type="entry name" value="Adrenodoxin-like"/>
</dbReference>
<dbReference type="HOGENOM" id="CLU_082632_5_2_6"/>
<evidence type="ECO:0000256" key="7">
    <source>
        <dbReference type="ARBA" id="ARBA00034078"/>
    </source>
</evidence>
<dbReference type="GeneID" id="46430406"/>
<proteinExistence type="inferred from homology"/>
<protein>
    <recommendedName>
        <fullName evidence="2">2Fe-2S ferredoxin</fullName>
    </recommendedName>
</protein>
<dbReference type="PANTHER" id="PTHR23426:SF65">
    <property type="entry name" value="FERREDOXIN-2, MITOCHONDRIAL"/>
    <property type="match status" value="1"/>
</dbReference>
<dbReference type="OrthoDB" id="9793027at2"/>
<dbReference type="PRINTS" id="PR00355">
    <property type="entry name" value="ADRENODOXIN"/>
</dbReference>
<dbReference type="CDD" id="cd00207">
    <property type="entry name" value="fer2"/>
    <property type="match status" value="1"/>
</dbReference>
<accession>A0A024EFM4</accession>
<keyword evidence="6" id="KW-0411">Iron-sulfur</keyword>
<dbReference type="Gene3D" id="3.10.20.30">
    <property type="match status" value="1"/>
</dbReference>
<keyword evidence="4" id="KW-0479">Metal-binding</keyword>
<evidence type="ECO:0000256" key="2">
    <source>
        <dbReference type="ARBA" id="ARBA00019395"/>
    </source>
</evidence>
<dbReference type="KEGG" id="pman:OU5_4650"/>
<dbReference type="Pfam" id="PF00111">
    <property type="entry name" value="Fer2"/>
    <property type="match status" value="1"/>
</dbReference>
<dbReference type="PANTHER" id="PTHR23426">
    <property type="entry name" value="FERREDOXIN/ADRENODOXIN"/>
    <property type="match status" value="1"/>
</dbReference>
<dbReference type="GO" id="GO:0005829">
    <property type="term" value="C:cytosol"/>
    <property type="evidence" value="ECO:0007669"/>
    <property type="project" value="TreeGrafter"/>
</dbReference>
<reference evidence="9 10" key="1">
    <citation type="journal article" date="2012" name="J. Bacteriol.">
        <title>Genome sequence of cold-adapted Pseudomonas mandelii strain JR-1.</title>
        <authorList>
            <person name="Jang S.H."/>
            <person name="Kim J."/>
            <person name="Kim J."/>
            <person name="Hong S."/>
            <person name="Lee C."/>
        </authorList>
    </citation>
    <scope>NUCLEOTIDE SEQUENCE [LARGE SCALE GENOMIC DNA]</scope>
    <source>
        <strain evidence="9 10">JR-1</strain>
    </source>
</reference>
<organism evidence="9 10">
    <name type="scientific">Pseudomonas mandelii JR-1</name>
    <dbReference type="NCBI Taxonomy" id="1147786"/>
    <lineage>
        <taxon>Bacteria</taxon>
        <taxon>Pseudomonadati</taxon>
        <taxon>Pseudomonadota</taxon>
        <taxon>Gammaproteobacteria</taxon>
        <taxon>Pseudomonadales</taxon>
        <taxon>Pseudomonadaceae</taxon>
        <taxon>Pseudomonas</taxon>
    </lineage>
</organism>
<dbReference type="SUPFAM" id="SSF54292">
    <property type="entry name" value="2Fe-2S ferredoxin-like"/>
    <property type="match status" value="1"/>
</dbReference>
<dbReference type="GO" id="GO:0009055">
    <property type="term" value="F:electron transfer activity"/>
    <property type="evidence" value="ECO:0007669"/>
    <property type="project" value="InterPro"/>
</dbReference>
<dbReference type="GO" id="GO:0046872">
    <property type="term" value="F:metal ion binding"/>
    <property type="evidence" value="ECO:0007669"/>
    <property type="project" value="UniProtKB-KW"/>
</dbReference>
<dbReference type="EMBL" id="CP005960">
    <property type="protein sequence ID" value="AHZ71729.1"/>
    <property type="molecule type" value="Genomic_DNA"/>
</dbReference>
<evidence type="ECO:0000313" key="10">
    <source>
        <dbReference type="Proteomes" id="UP000026913"/>
    </source>
</evidence>
<dbReference type="InterPro" id="IPR012675">
    <property type="entry name" value="Beta-grasp_dom_sf"/>
</dbReference>
<dbReference type="InterPro" id="IPR036010">
    <property type="entry name" value="2Fe-2S_ferredoxin-like_sf"/>
</dbReference>